<evidence type="ECO:0000313" key="1">
    <source>
        <dbReference type="EMBL" id="EHQ91688.1"/>
    </source>
</evidence>
<dbReference type="eggNOG" id="ENOG5032Y5V">
    <property type="taxonomic scope" value="Bacteria"/>
</dbReference>
<proteinExistence type="predicted"/>
<name>H5XYY2_9FIRM</name>
<gene>
    <name evidence="1" type="ORF">DesyoDRAFT_4742</name>
</gene>
<dbReference type="Proteomes" id="UP000005104">
    <property type="component" value="Chromosome"/>
</dbReference>
<dbReference type="RefSeq" id="WP_007786728.1">
    <property type="nucleotide sequence ID" value="NZ_CM001441.1"/>
</dbReference>
<dbReference type="HOGENOM" id="CLU_169035_0_0_9"/>
<evidence type="ECO:0000313" key="2">
    <source>
        <dbReference type="Proteomes" id="UP000005104"/>
    </source>
</evidence>
<evidence type="ECO:0008006" key="3">
    <source>
        <dbReference type="Google" id="ProtNLM"/>
    </source>
</evidence>
<accession>H5XYY2</accession>
<dbReference type="OrthoDB" id="9800296at2"/>
<reference evidence="1 2" key="1">
    <citation type="submission" date="2011-11" db="EMBL/GenBank/DDBJ databases">
        <title>The Noncontiguous Finished genome of Desulfosporosinus youngiae DSM 17734.</title>
        <authorList>
            <consortium name="US DOE Joint Genome Institute (JGI-PGF)"/>
            <person name="Lucas S."/>
            <person name="Han J."/>
            <person name="Lapidus A."/>
            <person name="Cheng J.-F."/>
            <person name="Goodwin L."/>
            <person name="Pitluck S."/>
            <person name="Peters L."/>
            <person name="Ovchinnikova G."/>
            <person name="Lu M."/>
            <person name="Land M.L."/>
            <person name="Hauser L."/>
            <person name="Pester M."/>
            <person name="Spring S."/>
            <person name="Ollivier B."/>
            <person name="Rattei T."/>
            <person name="Klenk H.-P."/>
            <person name="Wagner M."/>
            <person name="Loy A."/>
            <person name="Woyke T.J."/>
        </authorList>
    </citation>
    <scope>NUCLEOTIDE SEQUENCE [LARGE SCALE GENOMIC DNA]</scope>
    <source>
        <strain evidence="1 2">DSM 17734</strain>
    </source>
</reference>
<keyword evidence="2" id="KW-1185">Reference proteome</keyword>
<dbReference type="AlphaFoldDB" id="H5XYY2"/>
<sequence>MPDYIDAHEFSSNHKEQLSKDKICGCFYCLKIYNPNEIEEWIKDINGTAICPYCGIDSVIGESSGYSITVEFLSKMKKYWF</sequence>
<dbReference type="EMBL" id="CM001441">
    <property type="protein sequence ID" value="EHQ91688.1"/>
    <property type="molecule type" value="Genomic_DNA"/>
</dbReference>
<organism evidence="1 2">
    <name type="scientific">Desulfosporosinus youngiae DSM 17734</name>
    <dbReference type="NCBI Taxonomy" id="768710"/>
    <lineage>
        <taxon>Bacteria</taxon>
        <taxon>Bacillati</taxon>
        <taxon>Bacillota</taxon>
        <taxon>Clostridia</taxon>
        <taxon>Eubacteriales</taxon>
        <taxon>Desulfitobacteriaceae</taxon>
        <taxon>Desulfosporosinus</taxon>
    </lineage>
</organism>
<protein>
    <recommendedName>
        <fullName evidence="3">Cytoplasmic protein</fullName>
    </recommendedName>
</protein>
<dbReference type="STRING" id="768710.DesyoDRAFT_4742"/>